<sequence length="253" mass="28129">MSPDDLLSAILIDILTCIAFLGAFVYLRRTRSCAHIYASRKEAGAVDVDTVGFARPYPTETGFVSTIRTLLSSSEEQVLESIGLDGLAFIRMHTFAIQLFGVLGIVSFVVILPANMSGSNGLHYIAGDRWDLRLTMAHLVRESKLLWVHLLTSWAFTFITLKLLLFHTERLLRLRIEFLYLQDEREPAVQHYSVLVTDLPAPEETQALTRLARAAQQITTTLGADRVLEAVGVNHQAVSIPHTRPRPCTQGSG</sequence>
<dbReference type="InterPro" id="IPR032880">
    <property type="entry name" value="CSC1/OSCA1-like_N"/>
</dbReference>
<feature type="transmembrane region" description="Helical" evidence="1">
    <location>
        <begin position="95"/>
        <end position="114"/>
    </location>
</feature>
<dbReference type="InterPro" id="IPR045122">
    <property type="entry name" value="Csc1-like"/>
</dbReference>
<evidence type="ECO:0000313" key="3">
    <source>
        <dbReference type="EMBL" id="KAK3248082.1"/>
    </source>
</evidence>
<dbReference type="EMBL" id="LGRX02028429">
    <property type="protein sequence ID" value="KAK3248083.1"/>
    <property type="molecule type" value="Genomic_DNA"/>
</dbReference>
<dbReference type="PANTHER" id="PTHR13018">
    <property type="entry name" value="PROBABLE MEMBRANE PROTEIN DUF221-RELATED"/>
    <property type="match status" value="1"/>
</dbReference>
<evidence type="ECO:0000313" key="5">
    <source>
        <dbReference type="Proteomes" id="UP001190700"/>
    </source>
</evidence>
<name>A0AAE0C690_9CHLO</name>
<feature type="domain" description="CSC1/OSCA1-like N-terminal transmembrane" evidence="2">
    <location>
        <begin position="6"/>
        <end position="165"/>
    </location>
</feature>
<evidence type="ECO:0000256" key="1">
    <source>
        <dbReference type="SAM" id="Phobius"/>
    </source>
</evidence>
<dbReference type="Proteomes" id="UP001190700">
    <property type="component" value="Unassembled WGS sequence"/>
</dbReference>
<reference evidence="3 5" key="1">
    <citation type="journal article" date="2015" name="Genome Biol. Evol.">
        <title>Comparative Genomics of a Bacterivorous Green Alga Reveals Evolutionary Causalities and Consequences of Phago-Mixotrophic Mode of Nutrition.</title>
        <authorList>
            <person name="Burns J.A."/>
            <person name="Paasch A."/>
            <person name="Narechania A."/>
            <person name="Kim E."/>
        </authorList>
    </citation>
    <scope>NUCLEOTIDE SEQUENCE [LARGE SCALE GENOMIC DNA]</scope>
    <source>
        <strain evidence="3">PLY_AMNH</strain>
    </source>
</reference>
<reference evidence="3" key="2">
    <citation type="submission" date="2023-06" db="EMBL/GenBank/DDBJ databases">
        <title>Long-read-based genome assembly of the green algal bacterivore Cymbomonas tetramitiformis.</title>
        <authorList>
            <person name="Gyaltshen Y."/>
            <person name="Rozenberg A."/>
            <person name="Paasch A."/>
            <person name="Burns J.A."/>
            <person name="Warring S."/>
            <person name="Larson R."/>
            <person name="Maurer-Alcala X."/>
            <person name="Dacks J."/>
            <person name="Kim E."/>
        </authorList>
    </citation>
    <scope>NUCLEOTIDE SEQUENCE</scope>
    <source>
        <strain evidence="3">PLY_AMNH</strain>
    </source>
</reference>
<feature type="transmembrane region" description="Helical" evidence="1">
    <location>
        <begin position="146"/>
        <end position="165"/>
    </location>
</feature>
<dbReference type="GO" id="GO:0005886">
    <property type="term" value="C:plasma membrane"/>
    <property type="evidence" value="ECO:0007669"/>
    <property type="project" value="TreeGrafter"/>
</dbReference>
<dbReference type="GO" id="GO:0005227">
    <property type="term" value="F:calcium-activated cation channel activity"/>
    <property type="evidence" value="ECO:0007669"/>
    <property type="project" value="InterPro"/>
</dbReference>
<dbReference type="EMBL" id="LGRX02028430">
    <property type="protein sequence ID" value="KAK3248082.1"/>
    <property type="molecule type" value="Genomic_DNA"/>
</dbReference>
<evidence type="ECO:0000313" key="4">
    <source>
        <dbReference type="EMBL" id="KAK3248083.1"/>
    </source>
</evidence>
<keyword evidence="1" id="KW-0812">Transmembrane</keyword>
<protein>
    <recommendedName>
        <fullName evidence="2">CSC1/OSCA1-like N-terminal transmembrane domain-containing protein</fullName>
    </recommendedName>
</protein>
<keyword evidence="1" id="KW-1133">Transmembrane helix</keyword>
<keyword evidence="1" id="KW-0472">Membrane</keyword>
<proteinExistence type="predicted"/>
<organism evidence="3 5">
    <name type="scientific">Cymbomonas tetramitiformis</name>
    <dbReference type="NCBI Taxonomy" id="36881"/>
    <lineage>
        <taxon>Eukaryota</taxon>
        <taxon>Viridiplantae</taxon>
        <taxon>Chlorophyta</taxon>
        <taxon>Pyramimonadophyceae</taxon>
        <taxon>Pyramimonadales</taxon>
        <taxon>Pyramimonadaceae</taxon>
        <taxon>Cymbomonas</taxon>
    </lineage>
</organism>
<dbReference type="PANTHER" id="PTHR13018:SF5">
    <property type="entry name" value="RE44586P"/>
    <property type="match status" value="1"/>
</dbReference>
<evidence type="ECO:0000259" key="2">
    <source>
        <dbReference type="Pfam" id="PF13967"/>
    </source>
</evidence>
<dbReference type="AlphaFoldDB" id="A0AAE0C690"/>
<keyword evidence="5" id="KW-1185">Reference proteome</keyword>
<gene>
    <name evidence="4" type="ORF">CYMTET_42439</name>
    <name evidence="3" type="ORF">CYMTET_42440</name>
</gene>
<accession>A0AAE0C690</accession>
<comment type="caution">
    <text evidence="3">The sequence shown here is derived from an EMBL/GenBank/DDBJ whole genome shotgun (WGS) entry which is preliminary data.</text>
</comment>
<feature type="transmembrane region" description="Helical" evidence="1">
    <location>
        <begin position="6"/>
        <end position="27"/>
    </location>
</feature>
<dbReference type="Pfam" id="PF13967">
    <property type="entry name" value="RSN1_TM"/>
    <property type="match status" value="1"/>
</dbReference>